<evidence type="ECO:0000256" key="1">
    <source>
        <dbReference type="SAM" id="Phobius"/>
    </source>
</evidence>
<sequence>MNSNDSTANSIVPTDSAVDQIRTQLEKLNPSTKRRILEKFALAALGSIPWVGGFISALASMKTEEPSLHAASLQTQWLEEHQAKMETLSGTMQDIGRRFEAIGDDIDERLASDEYLDIVRKAFRAWDKADTEEKRRYVANLVTNAAGTRLCSDDVVRLFIDWLDTYHESHLAVIREIYSNPGSTRLDIWAANYGDLVREDSAEADLYKLLIRDLSTGGVIRQARDTNADGQFLRKQTVRKPPGPANSTVESAFDGSKQYVLTELGKQFVHYSMNEVVQRVSGD</sequence>
<organism evidence="2 3">
    <name type="scientific">Paraburkholderia fynbosensis</name>
    <dbReference type="NCBI Taxonomy" id="1200993"/>
    <lineage>
        <taxon>Bacteria</taxon>
        <taxon>Pseudomonadati</taxon>
        <taxon>Pseudomonadota</taxon>
        <taxon>Betaproteobacteria</taxon>
        <taxon>Burkholderiales</taxon>
        <taxon>Burkholderiaceae</taxon>
        <taxon>Paraburkholderia</taxon>
    </lineage>
</organism>
<feature type="transmembrane region" description="Helical" evidence="1">
    <location>
        <begin position="40"/>
        <end position="59"/>
    </location>
</feature>
<keyword evidence="1" id="KW-0472">Membrane</keyword>
<dbReference type="Proteomes" id="UP000494252">
    <property type="component" value="Unassembled WGS sequence"/>
</dbReference>
<proteinExistence type="predicted"/>
<name>A0A6J5FI03_9BURK</name>
<accession>A0A6J5FI03</accession>
<dbReference type="RefSeq" id="WP_175158350.1">
    <property type="nucleotide sequence ID" value="NZ_CADIKI010000002.1"/>
</dbReference>
<keyword evidence="3" id="KW-1185">Reference proteome</keyword>
<keyword evidence="1" id="KW-0812">Transmembrane</keyword>
<gene>
    <name evidence="2" type="ORF">LMG27177_00990</name>
</gene>
<dbReference type="EMBL" id="CADIKI010000002">
    <property type="protein sequence ID" value="CAB3780739.1"/>
    <property type="molecule type" value="Genomic_DNA"/>
</dbReference>
<evidence type="ECO:0000313" key="2">
    <source>
        <dbReference type="EMBL" id="CAB3780739.1"/>
    </source>
</evidence>
<keyword evidence="1" id="KW-1133">Transmembrane helix</keyword>
<dbReference type="AlphaFoldDB" id="A0A6J5FI03"/>
<protein>
    <submittedName>
        <fullName evidence="2">Uncharacterized protein</fullName>
    </submittedName>
</protein>
<evidence type="ECO:0000313" key="3">
    <source>
        <dbReference type="Proteomes" id="UP000494252"/>
    </source>
</evidence>
<reference evidence="2 3" key="1">
    <citation type="submission" date="2020-04" db="EMBL/GenBank/DDBJ databases">
        <authorList>
            <person name="De Canck E."/>
        </authorList>
    </citation>
    <scope>NUCLEOTIDE SEQUENCE [LARGE SCALE GENOMIC DNA]</scope>
    <source>
        <strain evidence="2 3">LMG 27177</strain>
    </source>
</reference>